<comment type="caution">
    <text evidence="2">The sequence shown here is derived from an EMBL/GenBank/DDBJ whole genome shotgun (WGS) entry which is preliminary data.</text>
</comment>
<keyword evidence="1" id="KW-0732">Signal</keyword>
<feature type="signal peptide" evidence="1">
    <location>
        <begin position="1"/>
        <end position="19"/>
    </location>
</feature>
<accession>A0A8J7U1F2</accession>
<gene>
    <name evidence="2" type="ORF">J3U88_03175</name>
</gene>
<evidence type="ECO:0000313" key="2">
    <source>
        <dbReference type="EMBL" id="MBO1317447.1"/>
    </source>
</evidence>
<dbReference type="AlphaFoldDB" id="A0A8J7U1F2"/>
<sequence>MFRSTIALLLFLAGGFTWANEHVTADLVEILNNNVKIKKVAVVYNPKNTQIQVPPQIAQAHLFLVQIDSPRQISQVVNRVILAQKDVDAIFLVDDQNKAVTSKASVKYLSKVAFRKQMMLHSDNDTIEGSFEELNAKISL</sequence>
<organism evidence="2 3">
    <name type="scientific">Acanthopleuribacter pedis</name>
    <dbReference type="NCBI Taxonomy" id="442870"/>
    <lineage>
        <taxon>Bacteria</taxon>
        <taxon>Pseudomonadati</taxon>
        <taxon>Acidobacteriota</taxon>
        <taxon>Holophagae</taxon>
        <taxon>Acanthopleuribacterales</taxon>
        <taxon>Acanthopleuribacteraceae</taxon>
        <taxon>Acanthopleuribacter</taxon>
    </lineage>
</organism>
<name>A0A8J7U1F2_9BACT</name>
<dbReference type="Proteomes" id="UP000664417">
    <property type="component" value="Unassembled WGS sequence"/>
</dbReference>
<reference evidence="2" key="1">
    <citation type="submission" date="2021-03" db="EMBL/GenBank/DDBJ databases">
        <authorList>
            <person name="Wang G."/>
        </authorList>
    </citation>
    <scope>NUCLEOTIDE SEQUENCE</scope>
    <source>
        <strain evidence="2">KCTC 12899</strain>
    </source>
</reference>
<dbReference type="EMBL" id="JAFREP010000002">
    <property type="protein sequence ID" value="MBO1317447.1"/>
    <property type="molecule type" value="Genomic_DNA"/>
</dbReference>
<feature type="chain" id="PRO_5035242582" evidence="1">
    <location>
        <begin position="20"/>
        <end position="140"/>
    </location>
</feature>
<evidence type="ECO:0000313" key="3">
    <source>
        <dbReference type="Proteomes" id="UP000664417"/>
    </source>
</evidence>
<dbReference type="RefSeq" id="WP_207856683.1">
    <property type="nucleotide sequence ID" value="NZ_JAFREP010000002.1"/>
</dbReference>
<dbReference type="Gene3D" id="3.40.50.2300">
    <property type="match status" value="1"/>
</dbReference>
<proteinExistence type="predicted"/>
<evidence type="ECO:0000256" key="1">
    <source>
        <dbReference type="SAM" id="SignalP"/>
    </source>
</evidence>
<protein>
    <submittedName>
        <fullName evidence="2">Uncharacterized protein</fullName>
    </submittedName>
</protein>
<keyword evidence="3" id="KW-1185">Reference proteome</keyword>